<reference evidence="7 10" key="2">
    <citation type="submission" date="2017-05" db="EMBL/GenBank/DDBJ databases">
        <title>Complete and WGS of Bordetella genogroups.</title>
        <authorList>
            <person name="Spilker T."/>
            <person name="LiPuma J."/>
        </authorList>
    </citation>
    <scope>NUCLEOTIDE SEQUENCE [LARGE SCALE GENOMIC DNA]</scope>
    <source>
        <strain evidence="7 10">AU17610</strain>
    </source>
</reference>
<protein>
    <submittedName>
        <fullName evidence="7">4-hydroxy-tetrahydrodipicolinate synthase</fullName>
    </submittedName>
</protein>
<evidence type="ECO:0000313" key="8">
    <source>
        <dbReference type="EMBL" id="OZI65314.1"/>
    </source>
</evidence>
<evidence type="ECO:0000256" key="5">
    <source>
        <dbReference type="PIRSR" id="PIRSR001365-1"/>
    </source>
</evidence>
<feature type="active site" description="Schiff-base intermediate with substrate" evidence="5">
    <location>
        <position position="175"/>
    </location>
</feature>
<evidence type="ECO:0000313" key="7">
    <source>
        <dbReference type="EMBL" id="OZI39090.1"/>
    </source>
</evidence>
<evidence type="ECO:0000256" key="3">
    <source>
        <dbReference type="ARBA" id="ARBA00023270"/>
    </source>
</evidence>
<reference evidence="8 9" key="1">
    <citation type="submission" date="2017-05" db="EMBL/GenBank/DDBJ databases">
        <title>Complete and WGS of Bordetella genogroups.</title>
        <authorList>
            <person name="Spilker T."/>
            <person name="Lipuma J."/>
        </authorList>
    </citation>
    <scope>NUCLEOTIDE SEQUENCE [LARGE SCALE GENOMIC DNA]</scope>
    <source>
        <strain evidence="8 9">AU9795</strain>
    </source>
</reference>
<keyword evidence="9" id="KW-1185">Reference proteome</keyword>
<dbReference type="GO" id="GO:0008840">
    <property type="term" value="F:4-hydroxy-tetrahydrodipicolinate synthase activity"/>
    <property type="evidence" value="ECO:0007669"/>
    <property type="project" value="TreeGrafter"/>
</dbReference>
<evidence type="ECO:0000313" key="9">
    <source>
        <dbReference type="Proteomes" id="UP000216354"/>
    </source>
</evidence>
<dbReference type="EMBL" id="NEVL01000002">
    <property type="protein sequence ID" value="OZI39090.1"/>
    <property type="molecule type" value="Genomic_DNA"/>
</dbReference>
<dbReference type="PIRSF" id="PIRSF001365">
    <property type="entry name" value="DHDPS"/>
    <property type="match status" value="1"/>
</dbReference>
<dbReference type="Gene3D" id="3.20.20.70">
    <property type="entry name" value="Aldolase class I"/>
    <property type="match status" value="1"/>
</dbReference>
<feature type="binding site" evidence="6">
    <location>
        <position position="60"/>
    </location>
    <ligand>
        <name>pyruvate</name>
        <dbReference type="ChEBI" id="CHEBI:15361"/>
    </ligand>
</feature>
<dbReference type="Pfam" id="PF00701">
    <property type="entry name" value="DHDPS"/>
    <property type="match status" value="1"/>
</dbReference>
<comment type="caution">
    <text evidence="7">The sequence shown here is derived from an EMBL/GenBank/DDBJ whole genome shotgun (WGS) entry which is preliminary data.</text>
</comment>
<name>A0A261SQI2_9BORD</name>
<dbReference type="InterPro" id="IPR020624">
    <property type="entry name" value="Schiff_base-form_aldolases_CS"/>
</dbReference>
<dbReference type="PRINTS" id="PR00146">
    <property type="entry name" value="DHPICSNTHASE"/>
</dbReference>
<dbReference type="AlphaFoldDB" id="A0A261SQI2"/>
<feature type="active site" description="Proton donor/acceptor" evidence="5">
    <location>
        <position position="147"/>
    </location>
</feature>
<dbReference type="SMART" id="SM01130">
    <property type="entry name" value="DHDPS"/>
    <property type="match status" value="1"/>
</dbReference>
<dbReference type="OrthoDB" id="9782828at2"/>
<dbReference type="EMBL" id="NEVR01000002">
    <property type="protein sequence ID" value="OZI65314.1"/>
    <property type="molecule type" value="Genomic_DNA"/>
</dbReference>
<sequence>MPLSLPDRPRPHAAGALFEGIWLPLVTPMRQGRVDLLAAQSLARYYRDAGIRGLVLFGSTGEGNLLSVSEKTEMVDAIRADPHALPLVFGVGGVDTRGVIATMRRLDRLAPVAWLAPPPYYLCPSQAGMLWHYRQLSWATRTPIVLYNVPRRTGCALTVESVEALAQLANVVAIKECDPVALSVLQARGTLPALCGEDGALLDHLLAGGRGAIPACAHVLPERYVDLFECVRTGRHDEARARFDALRPLIRLLYSEPNPAGIKKALALQGLLCDELRAPMMAGAAELAERLRRALQALQPHPRLRPAA</sequence>
<evidence type="ECO:0000313" key="10">
    <source>
        <dbReference type="Proteomes" id="UP000217005"/>
    </source>
</evidence>
<dbReference type="PROSITE" id="PS00666">
    <property type="entry name" value="DHDPS_2"/>
    <property type="match status" value="1"/>
</dbReference>
<dbReference type="GO" id="GO:0044281">
    <property type="term" value="P:small molecule metabolic process"/>
    <property type="evidence" value="ECO:0007669"/>
    <property type="project" value="UniProtKB-ARBA"/>
</dbReference>
<dbReference type="Proteomes" id="UP000217005">
    <property type="component" value="Unassembled WGS sequence"/>
</dbReference>
<keyword evidence="2 4" id="KW-0456">Lyase</keyword>
<evidence type="ECO:0000256" key="2">
    <source>
        <dbReference type="ARBA" id="ARBA00023239"/>
    </source>
</evidence>
<dbReference type="Proteomes" id="UP000216354">
    <property type="component" value="Unassembled WGS sequence"/>
</dbReference>
<dbReference type="InterPro" id="IPR020625">
    <property type="entry name" value="Schiff_base-form_aldolases_AS"/>
</dbReference>
<proteinExistence type="inferred from homology"/>
<comment type="similarity">
    <text evidence="1 4">Belongs to the DapA family.</text>
</comment>
<dbReference type="InterPro" id="IPR002220">
    <property type="entry name" value="DapA-like"/>
</dbReference>
<accession>A0A261SQI2</accession>
<evidence type="ECO:0000256" key="1">
    <source>
        <dbReference type="ARBA" id="ARBA00007592"/>
    </source>
</evidence>
<dbReference type="SUPFAM" id="SSF51569">
    <property type="entry name" value="Aldolase"/>
    <property type="match status" value="1"/>
</dbReference>
<evidence type="ECO:0000256" key="6">
    <source>
        <dbReference type="PIRSR" id="PIRSR001365-2"/>
    </source>
</evidence>
<keyword evidence="3" id="KW-0704">Schiff base</keyword>
<dbReference type="PANTHER" id="PTHR12128:SF66">
    <property type="entry name" value="4-HYDROXY-2-OXOGLUTARATE ALDOLASE, MITOCHONDRIAL"/>
    <property type="match status" value="1"/>
</dbReference>
<dbReference type="RefSeq" id="WP_094825465.1">
    <property type="nucleotide sequence ID" value="NZ_NEVL01000002.1"/>
</dbReference>
<evidence type="ECO:0000256" key="4">
    <source>
        <dbReference type="PIRNR" id="PIRNR001365"/>
    </source>
</evidence>
<organism evidence="7 10">
    <name type="scientific">Bordetella genomosp. 1</name>
    <dbReference type="NCBI Taxonomy" id="1395607"/>
    <lineage>
        <taxon>Bacteria</taxon>
        <taxon>Pseudomonadati</taxon>
        <taxon>Pseudomonadota</taxon>
        <taxon>Betaproteobacteria</taxon>
        <taxon>Burkholderiales</taxon>
        <taxon>Alcaligenaceae</taxon>
        <taxon>Bordetella</taxon>
    </lineage>
</organism>
<gene>
    <name evidence="8" type="ORF">CAL27_09725</name>
    <name evidence="7" type="ORF">CEG14_06050</name>
</gene>
<feature type="binding site" evidence="6">
    <location>
        <position position="213"/>
    </location>
    <ligand>
        <name>pyruvate</name>
        <dbReference type="ChEBI" id="CHEBI:15361"/>
    </ligand>
</feature>
<dbReference type="PROSITE" id="PS00665">
    <property type="entry name" value="DHDPS_1"/>
    <property type="match status" value="1"/>
</dbReference>
<dbReference type="InterPro" id="IPR013785">
    <property type="entry name" value="Aldolase_TIM"/>
</dbReference>
<dbReference type="PANTHER" id="PTHR12128">
    <property type="entry name" value="DIHYDRODIPICOLINATE SYNTHASE"/>
    <property type="match status" value="1"/>
</dbReference>